<dbReference type="InterPro" id="IPR003313">
    <property type="entry name" value="AraC-bd"/>
</dbReference>
<dbReference type="PANTHER" id="PTHR46796:SF2">
    <property type="entry name" value="TRANSCRIPTIONAL REGULATORY PROTEIN"/>
    <property type="match status" value="1"/>
</dbReference>
<dbReference type="InterPro" id="IPR050204">
    <property type="entry name" value="AraC_XylS_family_regulators"/>
</dbReference>
<dbReference type="Pfam" id="PF02311">
    <property type="entry name" value="AraC_binding"/>
    <property type="match status" value="1"/>
</dbReference>
<accession>A0ABT5DRH1</accession>
<keyword evidence="6" id="KW-1185">Reference proteome</keyword>
<protein>
    <submittedName>
        <fullName evidence="5">AraC family transcriptional regulator</fullName>
    </submittedName>
</protein>
<gene>
    <name evidence="5" type="ORF">POL25_05040</name>
</gene>
<keyword evidence="2" id="KW-0238">DNA-binding</keyword>
<dbReference type="Gene3D" id="1.10.10.60">
    <property type="entry name" value="Homeodomain-like"/>
    <property type="match status" value="2"/>
</dbReference>
<dbReference type="InterPro" id="IPR018060">
    <property type="entry name" value="HTH_AraC"/>
</dbReference>
<proteinExistence type="predicted"/>
<keyword evidence="3" id="KW-0804">Transcription</keyword>
<keyword evidence="1" id="KW-0805">Transcription regulation</keyword>
<dbReference type="RefSeq" id="WP_272084692.1">
    <property type="nucleotide sequence ID" value="NZ_JAQNDL010000001.1"/>
</dbReference>
<dbReference type="SUPFAM" id="SSF51215">
    <property type="entry name" value="Regulatory protein AraC"/>
    <property type="match status" value="1"/>
</dbReference>
<dbReference type="InterPro" id="IPR037923">
    <property type="entry name" value="HTH-like"/>
</dbReference>
<evidence type="ECO:0000256" key="2">
    <source>
        <dbReference type="ARBA" id="ARBA00023125"/>
    </source>
</evidence>
<reference evidence="5 6" key="1">
    <citation type="submission" date="2022-11" db="EMBL/GenBank/DDBJ databases">
        <title>Minimal conservation of predation-associated metabolite biosynthetic gene clusters underscores biosynthetic potential of Myxococcota including descriptions for ten novel species: Archangium lansinium sp. nov., Myxococcus landrumus sp. nov., Nannocystis bai.</title>
        <authorList>
            <person name="Ahearne A."/>
            <person name="Stevens C."/>
            <person name="Dowd S."/>
        </authorList>
    </citation>
    <scope>NUCLEOTIDE SEQUENCE [LARGE SCALE GENOMIC DNA]</scope>
    <source>
        <strain evidence="5 6">BB15-2</strain>
    </source>
</reference>
<evidence type="ECO:0000313" key="6">
    <source>
        <dbReference type="Proteomes" id="UP001221686"/>
    </source>
</evidence>
<evidence type="ECO:0000313" key="5">
    <source>
        <dbReference type="EMBL" id="MDC0716245.1"/>
    </source>
</evidence>
<dbReference type="SMART" id="SM00342">
    <property type="entry name" value="HTH_ARAC"/>
    <property type="match status" value="1"/>
</dbReference>
<feature type="domain" description="HTH araC/xylS-type" evidence="4">
    <location>
        <begin position="189"/>
        <end position="286"/>
    </location>
</feature>
<dbReference type="Proteomes" id="UP001221686">
    <property type="component" value="Unassembled WGS sequence"/>
</dbReference>
<dbReference type="InterPro" id="IPR009057">
    <property type="entry name" value="Homeodomain-like_sf"/>
</dbReference>
<evidence type="ECO:0000259" key="4">
    <source>
        <dbReference type="PROSITE" id="PS01124"/>
    </source>
</evidence>
<sequence>MIAIASGAALVILGTETPPPRMPKPPRRARPIMKRVAIRTDILAVSVPGLRAVRWSTDELHAGMKETYSIARVETGRSEWWCGGKVWRCEPGSLQLAGPGQVHRDVSRDGPSTAQIVSFAASTVESAIGPVRVRPQLTADDARGAAFQRLHDAVHARADRLELEVAVAEGIAALASIGDATFEHTRPVRRSLELLRERLADPVTLDDLAAYAGLDKFHLCRAFRSQVGMPPHAYFTRLRILRAKQLLAAGVKPRDIAPQVGLYDQSQLNRHFRRIVGTTPGQYARGL</sequence>
<organism evidence="5 6">
    <name type="scientific">Nannocystis bainbridge</name>
    <dbReference type="NCBI Taxonomy" id="2995303"/>
    <lineage>
        <taxon>Bacteria</taxon>
        <taxon>Pseudomonadati</taxon>
        <taxon>Myxococcota</taxon>
        <taxon>Polyangia</taxon>
        <taxon>Nannocystales</taxon>
        <taxon>Nannocystaceae</taxon>
        <taxon>Nannocystis</taxon>
    </lineage>
</organism>
<evidence type="ECO:0000256" key="3">
    <source>
        <dbReference type="ARBA" id="ARBA00023163"/>
    </source>
</evidence>
<dbReference type="PROSITE" id="PS01124">
    <property type="entry name" value="HTH_ARAC_FAMILY_2"/>
    <property type="match status" value="1"/>
</dbReference>
<evidence type="ECO:0000256" key="1">
    <source>
        <dbReference type="ARBA" id="ARBA00023015"/>
    </source>
</evidence>
<dbReference type="Pfam" id="PF12833">
    <property type="entry name" value="HTH_18"/>
    <property type="match status" value="1"/>
</dbReference>
<name>A0ABT5DRH1_9BACT</name>
<dbReference type="EMBL" id="JAQNDL010000001">
    <property type="protein sequence ID" value="MDC0716245.1"/>
    <property type="molecule type" value="Genomic_DNA"/>
</dbReference>
<dbReference type="SUPFAM" id="SSF46689">
    <property type="entry name" value="Homeodomain-like"/>
    <property type="match status" value="2"/>
</dbReference>
<dbReference type="PANTHER" id="PTHR46796">
    <property type="entry name" value="HTH-TYPE TRANSCRIPTIONAL ACTIVATOR RHAS-RELATED"/>
    <property type="match status" value="1"/>
</dbReference>
<comment type="caution">
    <text evidence="5">The sequence shown here is derived from an EMBL/GenBank/DDBJ whole genome shotgun (WGS) entry which is preliminary data.</text>
</comment>